<accession>A0AAD7EJP6</accession>
<dbReference type="Proteomes" id="UP001218218">
    <property type="component" value="Unassembled WGS sequence"/>
</dbReference>
<dbReference type="InterPro" id="IPR059179">
    <property type="entry name" value="MLKL-like_MCAfunc"/>
</dbReference>
<dbReference type="CDD" id="cd21037">
    <property type="entry name" value="MLKL_NTD"/>
    <property type="match status" value="1"/>
</dbReference>
<evidence type="ECO:0000313" key="1">
    <source>
        <dbReference type="EMBL" id="KAJ7331343.1"/>
    </source>
</evidence>
<gene>
    <name evidence="1" type="ORF">DFH08DRAFT_940036</name>
</gene>
<dbReference type="InterPro" id="IPR011990">
    <property type="entry name" value="TPR-like_helical_dom_sf"/>
</dbReference>
<evidence type="ECO:0000313" key="2">
    <source>
        <dbReference type="Proteomes" id="UP001218218"/>
    </source>
</evidence>
<comment type="caution">
    <text evidence="1">The sequence shown here is derived from an EMBL/GenBank/DDBJ whole genome shotgun (WGS) entry which is preliminary data.</text>
</comment>
<proteinExistence type="predicted"/>
<keyword evidence="2" id="KW-1185">Reference proteome</keyword>
<dbReference type="EMBL" id="JARIHO010000035">
    <property type="protein sequence ID" value="KAJ7331343.1"/>
    <property type="molecule type" value="Genomic_DNA"/>
</dbReference>
<dbReference type="Gene3D" id="1.25.40.10">
    <property type="entry name" value="Tetratricopeptide repeat domain"/>
    <property type="match status" value="2"/>
</dbReference>
<dbReference type="SUPFAM" id="SSF48452">
    <property type="entry name" value="TPR-like"/>
    <property type="match status" value="1"/>
</dbReference>
<name>A0AAD7EJP6_9AGAR</name>
<sequence>MYLVHALRLLITMTRTLHKIYMFIDGQQEGSRIQKFIRQGEMNSLLKTCHTGLQEAFDVFKIESGDIVTNIRELLQHAPKKHQEVLSLIESLSDATGSDRASSINLAFSSAGTSCDTAGTEMDLAAVIGPHLGMKRGKGLTRAVVQHFASSPQSLLILDNFESLWEPIETRRDIEDFLSLLTDVEQLALVVGTLFVLSAFLKAFQITMRGAERPAKVQWSRPFLPPLRPLAQEAARKTFVDVADDFHDSILSRWEKEGTSIISDGLDRRSNLDLSISHSLSSPRMTALPDAQELLNLLSTLPDGLSDVELLRSKLLPGDLFGCKAALLRTSLAYNDDRKRIKVLVPIREYMQKFHPPSAHITSPLLKYFEQLLQADEIHFGTVSNSMTIPRIISNYANIQSMLRIGLHRNNPELVNLIYQTLIFNSFSIRNGRGRITVMEKIPDLLHKARDRTLEVSYITSILNAWAQHPIINPEALISKAMENLRDFENPDIKCAFHFAVSKYYQAHDDIPAAEKFHGMALSLAISTGNAKIQAQLLTGLATMKMNRGEYPAALRDVYSSQTLAKISGNFFVEAHALLIEGATWNSLGNYKNCVSLYKQAQNLLALCGMSGSQMDLWVRSDLAEAHRLKSEYVEAQYIRSQILDACGIQDQYLRAWTLMCIATIGAAIDVPEHDLRMNIELAKSTFRDFDCSEIYCDIILADLELREGNLGLAKSYLQKCLYPSLGNVAEYTAWCLERLGNGNSWRTTDWDSSWTTVFLVHSLKLKRRLGIHKALQYLGDVFLSHGDEHTACTLLIVALDGFTQMDVHRSRGECMLQLGDIAKGHENWQNAVDLWRTARPLFERSSQAKQIAQIDQRIANIGQDVPQSGTSACGGQSSKVHLCLDDERDVFHQSV</sequence>
<dbReference type="AlphaFoldDB" id="A0AAD7EJP6"/>
<reference evidence="1" key="1">
    <citation type="submission" date="2023-03" db="EMBL/GenBank/DDBJ databases">
        <title>Massive genome expansion in bonnet fungi (Mycena s.s.) driven by repeated elements and novel gene families across ecological guilds.</title>
        <authorList>
            <consortium name="Lawrence Berkeley National Laboratory"/>
            <person name="Harder C.B."/>
            <person name="Miyauchi S."/>
            <person name="Viragh M."/>
            <person name="Kuo A."/>
            <person name="Thoen E."/>
            <person name="Andreopoulos B."/>
            <person name="Lu D."/>
            <person name="Skrede I."/>
            <person name="Drula E."/>
            <person name="Henrissat B."/>
            <person name="Morin E."/>
            <person name="Kohler A."/>
            <person name="Barry K."/>
            <person name="LaButti K."/>
            <person name="Morin E."/>
            <person name="Salamov A."/>
            <person name="Lipzen A."/>
            <person name="Mereny Z."/>
            <person name="Hegedus B."/>
            <person name="Baldrian P."/>
            <person name="Stursova M."/>
            <person name="Weitz H."/>
            <person name="Taylor A."/>
            <person name="Grigoriev I.V."/>
            <person name="Nagy L.G."/>
            <person name="Martin F."/>
            <person name="Kauserud H."/>
        </authorList>
    </citation>
    <scope>NUCLEOTIDE SEQUENCE</scope>
    <source>
        <strain evidence="1">CBHHK002</strain>
    </source>
</reference>
<protein>
    <submittedName>
        <fullName evidence="1">Uncharacterized protein</fullName>
    </submittedName>
</protein>
<organism evidence="1 2">
    <name type="scientific">Mycena albidolilacea</name>
    <dbReference type="NCBI Taxonomy" id="1033008"/>
    <lineage>
        <taxon>Eukaryota</taxon>
        <taxon>Fungi</taxon>
        <taxon>Dikarya</taxon>
        <taxon>Basidiomycota</taxon>
        <taxon>Agaricomycotina</taxon>
        <taxon>Agaricomycetes</taxon>
        <taxon>Agaricomycetidae</taxon>
        <taxon>Agaricales</taxon>
        <taxon>Marasmiineae</taxon>
        <taxon>Mycenaceae</taxon>
        <taxon>Mycena</taxon>
    </lineage>
</organism>